<comment type="caution">
    <text evidence="1">The sequence shown here is derived from an EMBL/GenBank/DDBJ whole genome shotgun (WGS) entry which is preliminary data.</text>
</comment>
<dbReference type="RefSeq" id="WP_123288334.1">
    <property type="nucleotide sequence ID" value="NZ_JACIJB010000007.1"/>
</dbReference>
<protein>
    <recommendedName>
        <fullName evidence="3">Transposase IS200-like domain-containing protein</fullName>
    </recommendedName>
</protein>
<reference evidence="1 2" key="1">
    <citation type="submission" date="2020-08" db="EMBL/GenBank/DDBJ databases">
        <title>Genomic Encyclopedia of Type Strains, Phase IV (KMG-IV): sequencing the most valuable type-strain genomes for metagenomic binning, comparative biology and taxonomic classification.</title>
        <authorList>
            <person name="Goeker M."/>
        </authorList>
    </citation>
    <scope>NUCLEOTIDE SEQUENCE [LARGE SCALE GENOMIC DNA]</scope>
    <source>
        <strain evidence="1 2">DSM 24448</strain>
    </source>
</reference>
<dbReference type="AlphaFoldDB" id="A0A7W9A464"/>
<dbReference type="EMBL" id="JACIJB010000007">
    <property type="protein sequence ID" value="MBB5661096.1"/>
    <property type="molecule type" value="Genomic_DNA"/>
</dbReference>
<keyword evidence="2" id="KW-1185">Reference proteome</keyword>
<gene>
    <name evidence="1" type="ORF">FHS65_001854</name>
</gene>
<name>A0A7W9A464_9CAUL</name>
<dbReference type="Proteomes" id="UP000548978">
    <property type="component" value="Unassembled WGS sequence"/>
</dbReference>
<organism evidence="1 2">
    <name type="scientific">Brevundimonas halotolerans</name>
    <dbReference type="NCBI Taxonomy" id="69670"/>
    <lineage>
        <taxon>Bacteria</taxon>
        <taxon>Pseudomonadati</taxon>
        <taxon>Pseudomonadota</taxon>
        <taxon>Alphaproteobacteria</taxon>
        <taxon>Caulobacterales</taxon>
        <taxon>Caulobacteraceae</taxon>
        <taxon>Brevundimonas</taxon>
    </lineage>
</organism>
<accession>A0A7W9A464</accession>
<evidence type="ECO:0000313" key="1">
    <source>
        <dbReference type="EMBL" id="MBB5661096.1"/>
    </source>
</evidence>
<evidence type="ECO:0008006" key="3">
    <source>
        <dbReference type="Google" id="ProtNLM"/>
    </source>
</evidence>
<sequence>MIPLAVKTLEYRSSITELVEQLNPALAITLAFNRDTTPDCAARDLRHLHARLDRMTLGPGWAKRVDHRTKYVAVIEHVDTNLHIHLALSCAPQFVEQIASAVAGIWKDMIPAGSVVVKAITDAPGWGRYISKAITPHTSALLLLP</sequence>
<dbReference type="OrthoDB" id="8019946at2"/>
<proteinExistence type="predicted"/>
<evidence type="ECO:0000313" key="2">
    <source>
        <dbReference type="Proteomes" id="UP000548978"/>
    </source>
</evidence>